<proteinExistence type="inferred from homology"/>
<evidence type="ECO:0000256" key="1">
    <source>
        <dbReference type="ARBA" id="ARBA00011073"/>
    </source>
</evidence>
<keyword evidence="10" id="KW-1185">Reference proteome</keyword>
<accession>A0A318NLJ1</accession>
<evidence type="ECO:0000256" key="4">
    <source>
        <dbReference type="ARBA" id="ARBA00022825"/>
    </source>
</evidence>
<feature type="domain" description="Peptidase S8/S53" evidence="8">
    <location>
        <begin position="86"/>
        <end position="335"/>
    </location>
</feature>
<keyword evidence="4" id="KW-0720">Serine protease</keyword>
<evidence type="ECO:0000256" key="7">
    <source>
        <dbReference type="SAM" id="SignalP"/>
    </source>
</evidence>
<dbReference type="Gene3D" id="3.40.50.200">
    <property type="entry name" value="Peptidase S8/S53 domain"/>
    <property type="match status" value="1"/>
</dbReference>
<protein>
    <submittedName>
        <fullName evidence="9">Type VII secretion-associated serine protease mycosin</fullName>
    </submittedName>
</protein>
<evidence type="ECO:0000259" key="8">
    <source>
        <dbReference type="Pfam" id="PF00082"/>
    </source>
</evidence>
<reference evidence="9 10" key="1">
    <citation type="submission" date="2018-03" db="EMBL/GenBank/DDBJ databases">
        <title>Bioinformatic expansion and discovery of thiopeptide antibiotics.</title>
        <authorList>
            <person name="Schwalen C.J."/>
            <person name="Hudson G.A."/>
            <person name="Mitchell D.A."/>
        </authorList>
    </citation>
    <scope>NUCLEOTIDE SEQUENCE [LARGE SCALE GENOMIC DNA]</scope>
    <source>
        <strain evidence="9 10">NRRL 8041</strain>
    </source>
</reference>
<evidence type="ECO:0000313" key="10">
    <source>
        <dbReference type="Proteomes" id="UP000248333"/>
    </source>
</evidence>
<dbReference type="InterPro" id="IPR015500">
    <property type="entry name" value="Peptidase_S8_subtilisin-rel"/>
</dbReference>
<keyword evidence="2 9" id="KW-0645">Protease</keyword>
<comment type="caution">
    <text evidence="5">Lacks conserved residue(s) required for the propagation of feature annotation.</text>
</comment>
<dbReference type="EMBL" id="PYBV01000047">
    <property type="protein sequence ID" value="PYC64870.1"/>
    <property type="molecule type" value="Genomic_DNA"/>
</dbReference>
<evidence type="ECO:0000313" key="9">
    <source>
        <dbReference type="EMBL" id="PYC64870.1"/>
    </source>
</evidence>
<evidence type="ECO:0000256" key="5">
    <source>
        <dbReference type="PROSITE-ProRule" id="PRU01240"/>
    </source>
</evidence>
<feature type="signal peptide" evidence="7">
    <location>
        <begin position="1"/>
        <end position="24"/>
    </location>
</feature>
<dbReference type="PANTHER" id="PTHR43806">
    <property type="entry name" value="PEPTIDASE S8"/>
    <property type="match status" value="1"/>
</dbReference>
<dbReference type="PROSITE" id="PS51892">
    <property type="entry name" value="SUBTILASE"/>
    <property type="match status" value="1"/>
</dbReference>
<dbReference type="PANTHER" id="PTHR43806:SF11">
    <property type="entry name" value="CEREVISIN-RELATED"/>
    <property type="match status" value="1"/>
</dbReference>
<dbReference type="Proteomes" id="UP000248333">
    <property type="component" value="Unassembled WGS sequence"/>
</dbReference>
<feature type="chain" id="PRO_5016436873" evidence="7">
    <location>
        <begin position="25"/>
        <end position="409"/>
    </location>
</feature>
<dbReference type="PRINTS" id="PR00723">
    <property type="entry name" value="SUBTILISIN"/>
</dbReference>
<evidence type="ECO:0000256" key="2">
    <source>
        <dbReference type="ARBA" id="ARBA00022670"/>
    </source>
</evidence>
<keyword evidence="7" id="KW-0732">Signal</keyword>
<dbReference type="InterPro" id="IPR050131">
    <property type="entry name" value="Peptidase_S8_subtilisin-like"/>
</dbReference>
<evidence type="ECO:0000256" key="3">
    <source>
        <dbReference type="ARBA" id="ARBA00022801"/>
    </source>
</evidence>
<keyword evidence="3" id="KW-0378">Hydrolase</keyword>
<name>A0A318NLJ1_9ACTN</name>
<sequence length="409" mass="41124">MRVTVAALLLIGGGGALPAQPAWASAGAFGAAHEAGMARYAPEPQPPDLPQVSNGACVGESPVAAKTTPWAVGRMAPADVWPLSRGNGVVVAVVDTGVSAAATGLTGAVQRGTDVVGGGRADQDCLGRGTALAGIVAARPVTGSVFVGVAPGVSVLPIRIVDRKGEIAPGAIADGIRSATAAGADVVLLGVGTPTPDADLRSAVRAALARDIVLVASVSDAKPSVVGQNPPPWYPASDPNVLAVGGIDMKGVPTEKSVEASGVDLLAPAAGAVTVAPRGAGHYTVGGPGVAAAYAAGAAALVRAYYPQLSEAEVRRRLELTAEHPLGKWPTPEVGYGTLDLYSAMTVLDLDETPQPMEQAAFVPMRAPAPTDPAKGIAAWAATGTVGVAVAAYLLMVTVRWGRRRRWRP</sequence>
<dbReference type="GO" id="GO:0006508">
    <property type="term" value="P:proteolysis"/>
    <property type="evidence" value="ECO:0007669"/>
    <property type="project" value="UniProtKB-KW"/>
</dbReference>
<dbReference type="GO" id="GO:0004252">
    <property type="term" value="F:serine-type endopeptidase activity"/>
    <property type="evidence" value="ECO:0007669"/>
    <property type="project" value="InterPro"/>
</dbReference>
<dbReference type="Pfam" id="PF00082">
    <property type="entry name" value="Peptidase_S8"/>
    <property type="match status" value="1"/>
</dbReference>
<comment type="caution">
    <text evidence="9">The sequence shown here is derived from an EMBL/GenBank/DDBJ whole genome shotgun (WGS) entry which is preliminary data.</text>
</comment>
<keyword evidence="6" id="KW-1133">Transmembrane helix</keyword>
<gene>
    <name evidence="9" type="ORF">C7C45_29260</name>
</gene>
<comment type="similarity">
    <text evidence="1 5">Belongs to the peptidase S8 family.</text>
</comment>
<feature type="transmembrane region" description="Helical" evidence="6">
    <location>
        <begin position="377"/>
        <end position="399"/>
    </location>
</feature>
<keyword evidence="6" id="KW-0812">Transmembrane</keyword>
<dbReference type="AlphaFoldDB" id="A0A318NLJ1"/>
<dbReference type="InterPro" id="IPR000209">
    <property type="entry name" value="Peptidase_S8/S53_dom"/>
</dbReference>
<dbReference type="SUPFAM" id="SSF52743">
    <property type="entry name" value="Subtilisin-like"/>
    <property type="match status" value="1"/>
</dbReference>
<dbReference type="InterPro" id="IPR036852">
    <property type="entry name" value="Peptidase_S8/S53_dom_sf"/>
</dbReference>
<evidence type="ECO:0000256" key="6">
    <source>
        <dbReference type="SAM" id="Phobius"/>
    </source>
</evidence>
<organism evidence="9 10">
    <name type="scientific">Micromonospora arborensis</name>
    <dbReference type="NCBI Taxonomy" id="2116518"/>
    <lineage>
        <taxon>Bacteria</taxon>
        <taxon>Bacillati</taxon>
        <taxon>Actinomycetota</taxon>
        <taxon>Actinomycetes</taxon>
        <taxon>Micromonosporales</taxon>
        <taxon>Micromonosporaceae</taxon>
        <taxon>Micromonospora</taxon>
    </lineage>
</organism>
<keyword evidence="6" id="KW-0472">Membrane</keyword>